<dbReference type="EMBL" id="JAJVCZ030000004">
    <property type="protein sequence ID" value="KAL0260467.1"/>
    <property type="molecule type" value="Genomic_DNA"/>
</dbReference>
<dbReference type="OrthoDB" id="5597581at2759"/>
<reference evidence="4 7" key="2">
    <citation type="submission" date="2024-02" db="EMBL/GenBank/DDBJ databases">
        <title>De novo assembly and annotation of 12 fungi associated with fruit tree decline syndrome in Ontario, Canada.</title>
        <authorList>
            <person name="Sulman M."/>
            <person name="Ellouze W."/>
            <person name="Ilyukhin E."/>
        </authorList>
    </citation>
    <scope>NUCLEOTIDE SEQUENCE [LARGE SCALE GENOMIC DNA]</scope>
    <source>
        <strain evidence="4 7">FDS-637</strain>
    </source>
</reference>
<dbReference type="Pfam" id="PF09429">
    <property type="entry name" value="Wbp11"/>
    <property type="match status" value="1"/>
</dbReference>
<dbReference type="EMBL" id="MSZU01000087">
    <property type="protein sequence ID" value="OMP84657.1"/>
    <property type="molecule type" value="Genomic_DNA"/>
</dbReference>
<comment type="caution">
    <text evidence="5">The sequence shown here is derived from an EMBL/GenBank/DDBJ whole genome shotgun (WGS) entry which is preliminary data.</text>
</comment>
<keyword evidence="7" id="KW-1185">Reference proteome</keyword>
<feature type="region of interest" description="Disordered" evidence="2">
    <location>
        <begin position="1"/>
        <end position="195"/>
    </location>
</feature>
<proteinExistence type="predicted"/>
<dbReference type="Proteomes" id="UP000190776">
    <property type="component" value="Unassembled WGS sequence"/>
</dbReference>
<dbReference type="Proteomes" id="UP001430584">
    <property type="component" value="Unassembled WGS sequence"/>
</dbReference>
<reference evidence="5 6" key="1">
    <citation type="submission" date="2017-01" db="EMBL/GenBank/DDBJ databases">
        <title>Draft genome sequence of Diplodia seriata F98.1, a fungal species involved in grapevine trunk diseases.</title>
        <authorList>
            <person name="Robert-Siegwald G."/>
            <person name="Vallet J."/>
            <person name="Abou-Mansour E."/>
            <person name="Xu J."/>
            <person name="Rey P."/>
            <person name="Bertsch C."/>
            <person name="Rego C."/>
            <person name="Larignon P."/>
            <person name="Fontaine F."/>
            <person name="Lebrun M.-H."/>
        </authorList>
    </citation>
    <scope>NUCLEOTIDE SEQUENCE [LARGE SCALE GENOMIC DNA]</scope>
    <source>
        <strain evidence="5 6">F98.1</strain>
    </source>
</reference>
<evidence type="ECO:0000256" key="1">
    <source>
        <dbReference type="SAM" id="Coils"/>
    </source>
</evidence>
<name>A0A1S8BAV5_9PEZI</name>
<dbReference type="InterPro" id="IPR019007">
    <property type="entry name" value="Wbp11/ELF5/Saf1_N"/>
</dbReference>
<feature type="compositionally biased region" description="Basic and acidic residues" evidence="2">
    <location>
        <begin position="166"/>
        <end position="176"/>
    </location>
</feature>
<organism evidence="5 6">
    <name type="scientific">Diplodia seriata</name>
    <dbReference type="NCBI Taxonomy" id="420778"/>
    <lineage>
        <taxon>Eukaryota</taxon>
        <taxon>Fungi</taxon>
        <taxon>Dikarya</taxon>
        <taxon>Ascomycota</taxon>
        <taxon>Pezizomycotina</taxon>
        <taxon>Dothideomycetes</taxon>
        <taxon>Dothideomycetes incertae sedis</taxon>
        <taxon>Botryosphaeriales</taxon>
        <taxon>Botryosphaeriaceae</taxon>
        <taxon>Diplodia</taxon>
    </lineage>
</organism>
<protein>
    <submittedName>
        <fullName evidence="5">Protein saf1</fullName>
    </submittedName>
</protein>
<feature type="domain" description="Wbp11/ELF5/Saf1 N-terminal" evidence="3">
    <location>
        <begin position="5"/>
        <end position="82"/>
    </location>
</feature>
<feature type="compositionally biased region" description="Low complexity" evidence="2">
    <location>
        <begin position="182"/>
        <end position="195"/>
    </location>
</feature>
<feature type="coiled-coil region" evidence="1">
    <location>
        <begin position="255"/>
        <end position="310"/>
    </location>
</feature>
<feature type="compositionally biased region" description="Basic and acidic residues" evidence="2">
    <location>
        <begin position="33"/>
        <end position="88"/>
    </location>
</feature>
<keyword evidence="1" id="KW-0175">Coiled coil</keyword>
<evidence type="ECO:0000313" key="5">
    <source>
        <dbReference type="EMBL" id="OMP84657.1"/>
    </source>
</evidence>
<evidence type="ECO:0000313" key="4">
    <source>
        <dbReference type="EMBL" id="KAL0260467.1"/>
    </source>
</evidence>
<sequence length="319" mass="34484">MAKDKSLNPVAAQHKADKQRALKKNKANVAAQRNDRLAKRNPERLQRQIDDLKGAEERGEPLRPRDRETLNNLEKEVRAIRKAREALGDHAPTFGGGGRGGREGGGGRGRGGGVLGKRRRDGRGHDNDEGSESSETDEDVRDIPMPRDTPPPIPRKSRRGGAPPPQDEKSAARDGPHPLPARPGAGTAAAAPAAEAKTVYSAAPVHRDLRKEASRFVPAAVAQKLAAAKGQTPGKLLEPEELDRLEKQGYGQRKAEMAQEGMQDAEQAAEAAVEEAEYRMMNAAAGAGEDVDIDEEAAKFEQELKQVEMEEVEDEAFAD</sequence>
<evidence type="ECO:0000313" key="7">
    <source>
        <dbReference type="Proteomes" id="UP001430584"/>
    </source>
</evidence>
<evidence type="ECO:0000313" key="6">
    <source>
        <dbReference type="Proteomes" id="UP000190776"/>
    </source>
</evidence>
<evidence type="ECO:0000259" key="3">
    <source>
        <dbReference type="Pfam" id="PF09429"/>
    </source>
</evidence>
<dbReference type="GO" id="GO:0006396">
    <property type="term" value="P:RNA processing"/>
    <property type="evidence" value="ECO:0007669"/>
    <property type="project" value="InterPro"/>
</dbReference>
<feature type="compositionally biased region" description="Acidic residues" evidence="2">
    <location>
        <begin position="129"/>
        <end position="140"/>
    </location>
</feature>
<evidence type="ECO:0000256" key="2">
    <source>
        <dbReference type="SAM" id="MobiDB-lite"/>
    </source>
</evidence>
<accession>A0A1S8BAV5</accession>
<dbReference type="STRING" id="420778.A0A1S8BAV5"/>
<feature type="compositionally biased region" description="Gly residues" evidence="2">
    <location>
        <begin position="94"/>
        <end position="115"/>
    </location>
</feature>
<gene>
    <name evidence="5" type="ORF">BK809_0001760</name>
    <name evidence="4" type="ORF">SLS55_004156</name>
</gene>
<dbReference type="AlphaFoldDB" id="A0A1S8BAV5"/>